<dbReference type="PANTHER" id="PTHR43482:SF1">
    <property type="entry name" value="PROTEIN AST1-RELATED"/>
    <property type="match status" value="1"/>
</dbReference>
<evidence type="ECO:0000259" key="1">
    <source>
        <dbReference type="SMART" id="SM00829"/>
    </source>
</evidence>
<dbReference type="EMBL" id="JAWJZY010000002">
    <property type="protein sequence ID" value="MEE8658259.1"/>
    <property type="molecule type" value="Genomic_DNA"/>
</dbReference>
<accession>A0ABU7U331</accession>
<evidence type="ECO:0000313" key="2">
    <source>
        <dbReference type="EMBL" id="MEE8658259.1"/>
    </source>
</evidence>
<dbReference type="Proteomes" id="UP001312908">
    <property type="component" value="Unassembled WGS sequence"/>
</dbReference>
<gene>
    <name evidence="2" type="ORF">DOFOFD_04460</name>
</gene>
<keyword evidence="3" id="KW-1185">Reference proteome</keyword>
<dbReference type="SUPFAM" id="SSF50129">
    <property type="entry name" value="GroES-like"/>
    <property type="match status" value="1"/>
</dbReference>
<dbReference type="SUPFAM" id="SSF51735">
    <property type="entry name" value="NAD(P)-binding Rossmann-fold domains"/>
    <property type="match status" value="1"/>
</dbReference>
<dbReference type="SMART" id="SM00829">
    <property type="entry name" value="PKS_ER"/>
    <property type="match status" value="1"/>
</dbReference>
<proteinExistence type="predicted"/>
<sequence>MTEHKVPAQYRAWCWVEGTSALALEMRHVSRPQLADDEVLVRNYVAGLNPVDWKALGERIAPMKPGHIPGVDGAGIVVEVGAKLDPAWVGRRVAYHQNLIRPGSFAEYTPIQGRALMVMPDALDFGTAASMPCPALTAWQALSKLPVRVGAKLLVSGAGGAVGNYLVQLAADRGFAVTVMCHERHWERLRTLGAQHCLPGTAVSDDHFASELRNQYHAVIDTVGADYAVNLAPAMKANGHIVCILGRLDTWPDPIFTRATSMHEVTINGLHTFGDDADWHDLTKAGERLLACLAAQSLHPEEMVTRRFDDLPKFLNDLEHRQFTGKALVNMPVTDSI</sequence>
<dbReference type="InterPro" id="IPR020843">
    <property type="entry name" value="ER"/>
</dbReference>
<dbReference type="Gene3D" id="3.40.50.720">
    <property type="entry name" value="NAD(P)-binding Rossmann-like Domain"/>
    <property type="match status" value="1"/>
</dbReference>
<feature type="domain" description="Enoyl reductase (ER)" evidence="1">
    <location>
        <begin position="18"/>
        <end position="329"/>
    </location>
</feature>
<dbReference type="InterPro" id="IPR036291">
    <property type="entry name" value="NAD(P)-bd_dom_sf"/>
</dbReference>
<dbReference type="CDD" id="cd08271">
    <property type="entry name" value="MDR5"/>
    <property type="match status" value="1"/>
</dbReference>
<dbReference type="Gene3D" id="3.90.180.10">
    <property type="entry name" value="Medium-chain alcohol dehydrogenases, catalytic domain"/>
    <property type="match status" value="1"/>
</dbReference>
<dbReference type="Pfam" id="PF08240">
    <property type="entry name" value="ADH_N"/>
    <property type="match status" value="1"/>
</dbReference>
<dbReference type="InterPro" id="IPR013149">
    <property type="entry name" value="ADH-like_C"/>
</dbReference>
<dbReference type="InterPro" id="IPR011032">
    <property type="entry name" value="GroES-like_sf"/>
</dbReference>
<comment type="caution">
    <text evidence="2">The sequence shown here is derived from an EMBL/GenBank/DDBJ whole genome shotgun (WGS) entry which is preliminary data.</text>
</comment>
<evidence type="ECO:0000313" key="3">
    <source>
        <dbReference type="Proteomes" id="UP001312908"/>
    </source>
</evidence>
<organism evidence="2 3">
    <name type="scientific">Sorlinia euscelidii</name>
    <dbReference type="NCBI Taxonomy" id="3081148"/>
    <lineage>
        <taxon>Bacteria</taxon>
        <taxon>Pseudomonadati</taxon>
        <taxon>Pseudomonadota</taxon>
        <taxon>Alphaproteobacteria</taxon>
        <taxon>Acetobacterales</taxon>
        <taxon>Acetobacteraceae</taxon>
        <taxon>Sorlinia</taxon>
    </lineage>
</organism>
<dbReference type="RefSeq" id="WP_394819209.1">
    <property type="nucleotide sequence ID" value="NZ_JAWJZY010000002.1"/>
</dbReference>
<dbReference type="PANTHER" id="PTHR43482">
    <property type="entry name" value="PROTEIN AST1-RELATED"/>
    <property type="match status" value="1"/>
</dbReference>
<dbReference type="InterPro" id="IPR052585">
    <property type="entry name" value="Lipid_raft_assoc_Zn_ADH"/>
</dbReference>
<dbReference type="Pfam" id="PF00107">
    <property type="entry name" value="ADH_zinc_N"/>
    <property type="match status" value="1"/>
</dbReference>
<reference evidence="2 3" key="1">
    <citation type="submission" date="2023-10" db="EMBL/GenBank/DDBJ databases">
        <title>Sorlinia euscelidii gen. nov., sp. nov., an acetic acid bacteria isolated from the gut of Euscelidius variegatus emitter.</title>
        <authorList>
            <person name="Michoud G."/>
            <person name="Marasco R."/>
            <person name="Seferji K."/>
            <person name="Gonella E."/>
            <person name="Garuglieri E."/>
            <person name="Alma A."/>
            <person name="Mapelli F."/>
            <person name="Borin S."/>
            <person name="Daffonchio D."/>
            <person name="Crotti E."/>
        </authorList>
    </citation>
    <scope>NUCLEOTIDE SEQUENCE [LARGE SCALE GENOMIC DNA]</scope>
    <source>
        <strain evidence="2 3">EV16P</strain>
    </source>
</reference>
<name>A0ABU7U331_9PROT</name>
<dbReference type="InterPro" id="IPR013154">
    <property type="entry name" value="ADH-like_N"/>
</dbReference>
<protein>
    <submittedName>
        <fullName evidence="2">Alcohol dehydrogenase</fullName>
    </submittedName>
</protein>